<evidence type="ECO:0000256" key="3">
    <source>
        <dbReference type="ARBA" id="ARBA00022741"/>
    </source>
</evidence>
<proteinExistence type="inferred from homology"/>
<dbReference type="InterPro" id="IPR027368">
    <property type="entry name" value="MnmE_dom2"/>
</dbReference>
<organism evidence="9 10">
    <name type="scientific">Dacryopinax primogenitus (strain DJM 731)</name>
    <name type="common">Brown rot fungus</name>
    <dbReference type="NCBI Taxonomy" id="1858805"/>
    <lineage>
        <taxon>Eukaryota</taxon>
        <taxon>Fungi</taxon>
        <taxon>Dikarya</taxon>
        <taxon>Basidiomycota</taxon>
        <taxon>Agaricomycotina</taxon>
        <taxon>Dacrymycetes</taxon>
        <taxon>Dacrymycetales</taxon>
        <taxon>Dacrymycetaceae</taxon>
        <taxon>Dacryopinax</taxon>
    </lineage>
</organism>
<dbReference type="SUPFAM" id="SSF52540">
    <property type="entry name" value="P-loop containing nucleoside triphosphate hydrolases"/>
    <property type="match status" value="1"/>
</dbReference>
<dbReference type="GeneID" id="63689651"/>
<dbReference type="PANTHER" id="PTHR42714:SF2">
    <property type="entry name" value="TRNA MODIFICATION GTPASE GTPBP3, MITOCHONDRIAL"/>
    <property type="match status" value="1"/>
</dbReference>
<evidence type="ECO:0000259" key="6">
    <source>
        <dbReference type="Pfam" id="PF01926"/>
    </source>
</evidence>
<dbReference type="STRING" id="1858805.M5GFQ6"/>
<dbReference type="Gene3D" id="1.20.120.430">
    <property type="entry name" value="tRNA modification GTPase MnmE domain 2"/>
    <property type="match status" value="1"/>
</dbReference>
<dbReference type="SUPFAM" id="SSF116878">
    <property type="entry name" value="TrmE connector domain"/>
    <property type="match status" value="1"/>
</dbReference>
<dbReference type="InterPro" id="IPR018948">
    <property type="entry name" value="GTP-bd_TrmE_N"/>
</dbReference>
<dbReference type="CDD" id="cd14858">
    <property type="entry name" value="TrmE_N"/>
    <property type="match status" value="1"/>
</dbReference>
<dbReference type="InterPro" id="IPR027266">
    <property type="entry name" value="TrmE/GcvT-like"/>
</dbReference>
<dbReference type="GO" id="GO:0005525">
    <property type="term" value="F:GTP binding"/>
    <property type="evidence" value="ECO:0007669"/>
    <property type="project" value="UniProtKB-KW"/>
</dbReference>
<dbReference type="InterPro" id="IPR004520">
    <property type="entry name" value="GTPase_MnmE"/>
</dbReference>
<sequence>MIRCCSTFRRVASIRHLTTKSEQLQRALASRPTIYALATPPGKAGVAVVRVSGPHVFDVWKTIVRRNGKGKGKDIMEHARLIRCELLDANDGEVLDDGMAVFFQAPASYTTEDTIELHVHSSLAVLSRLMSSLSALPGVRQAERGEFTRRAFEAGRIDLTQAEALRDLIESETEVQRKWARKGVEGRAKVRYEAMRNDAILALATVEALIDFGEGEDIEEGAWDQARRRVSKLRANIAHHLSPSQRGEIYTSGLSLVIFGPPNAGKSSLLNHLAQREAAIVTPIPGTTRDVLEVALDIAGWRVKVHDTAGLRPSSDVVESIGVQRAGQAVEGADLAVCVLSLPELVNNGFRVPDMIGKHVTQETVALLNKVDAVDPAQLGEWLDFARMALPPGTPIWPISIQRGDGMSELSDGLAEVIKHRFHSEGDEPLITHARHRAHLEATLRFLDAFLALGVEDVVLAAEELRYAAKELSKVTGLIDVEDVLNAVFKEFCIGK</sequence>
<accession>M5GFQ6</accession>
<evidence type="ECO:0000256" key="2">
    <source>
        <dbReference type="ARBA" id="ARBA00022694"/>
    </source>
</evidence>
<reference evidence="9 10" key="1">
    <citation type="journal article" date="2012" name="Science">
        <title>The Paleozoic origin of enzymatic lignin decomposition reconstructed from 31 fungal genomes.</title>
        <authorList>
            <person name="Floudas D."/>
            <person name="Binder M."/>
            <person name="Riley R."/>
            <person name="Barry K."/>
            <person name="Blanchette R.A."/>
            <person name="Henrissat B."/>
            <person name="Martinez A.T."/>
            <person name="Otillar R."/>
            <person name="Spatafora J.W."/>
            <person name="Yadav J.S."/>
            <person name="Aerts A."/>
            <person name="Benoit I."/>
            <person name="Boyd A."/>
            <person name="Carlson A."/>
            <person name="Copeland A."/>
            <person name="Coutinho P.M."/>
            <person name="de Vries R.P."/>
            <person name="Ferreira P."/>
            <person name="Findley K."/>
            <person name="Foster B."/>
            <person name="Gaskell J."/>
            <person name="Glotzer D."/>
            <person name="Gorecki P."/>
            <person name="Heitman J."/>
            <person name="Hesse C."/>
            <person name="Hori C."/>
            <person name="Igarashi K."/>
            <person name="Jurgens J.A."/>
            <person name="Kallen N."/>
            <person name="Kersten P."/>
            <person name="Kohler A."/>
            <person name="Kuees U."/>
            <person name="Kumar T.K.A."/>
            <person name="Kuo A."/>
            <person name="LaButti K."/>
            <person name="Larrondo L.F."/>
            <person name="Lindquist E."/>
            <person name="Ling A."/>
            <person name="Lombard V."/>
            <person name="Lucas S."/>
            <person name="Lundell T."/>
            <person name="Martin R."/>
            <person name="McLaughlin D.J."/>
            <person name="Morgenstern I."/>
            <person name="Morin E."/>
            <person name="Murat C."/>
            <person name="Nagy L.G."/>
            <person name="Nolan M."/>
            <person name="Ohm R.A."/>
            <person name="Patyshakuliyeva A."/>
            <person name="Rokas A."/>
            <person name="Ruiz-Duenas F.J."/>
            <person name="Sabat G."/>
            <person name="Salamov A."/>
            <person name="Samejima M."/>
            <person name="Schmutz J."/>
            <person name="Slot J.C."/>
            <person name="St John F."/>
            <person name="Stenlid J."/>
            <person name="Sun H."/>
            <person name="Sun S."/>
            <person name="Syed K."/>
            <person name="Tsang A."/>
            <person name="Wiebenga A."/>
            <person name="Young D."/>
            <person name="Pisabarro A."/>
            <person name="Eastwood D.C."/>
            <person name="Martin F."/>
            <person name="Cullen D."/>
            <person name="Grigoriev I.V."/>
            <person name="Hibbett D.S."/>
        </authorList>
    </citation>
    <scope>NUCLEOTIDE SEQUENCE [LARGE SCALE GENOMIC DNA]</scope>
    <source>
        <strain evidence="9 10">DJM-731 SS1</strain>
    </source>
</reference>
<dbReference type="Pfam" id="PF10396">
    <property type="entry name" value="TrmE_N"/>
    <property type="match status" value="1"/>
</dbReference>
<dbReference type="Pfam" id="PF12631">
    <property type="entry name" value="MnmE_helical"/>
    <property type="match status" value="1"/>
</dbReference>
<dbReference type="NCBIfam" id="NF003661">
    <property type="entry name" value="PRK05291.1-3"/>
    <property type="match status" value="1"/>
</dbReference>
<dbReference type="Proteomes" id="UP000030653">
    <property type="component" value="Unassembled WGS sequence"/>
</dbReference>
<dbReference type="InterPro" id="IPR005225">
    <property type="entry name" value="Small_GTP-bd"/>
</dbReference>
<evidence type="ECO:0000313" key="10">
    <source>
        <dbReference type="Proteomes" id="UP000030653"/>
    </source>
</evidence>
<dbReference type="InterPro" id="IPR027417">
    <property type="entry name" value="P-loop_NTPase"/>
</dbReference>
<dbReference type="EMBL" id="JH795855">
    <property type="protein sequence ID" value="EJU06512.1"/>
    <property type="molecule type" value="Genomic_DNA"/>
</dbReference>
<evidence type="ECO:0000259" key="8">
    <source>
        <dbReference type="Pfam" id="PF12631"/>
    </source>
</evidence>
<dbReference type="InterPro" id="IPR006073">
    <property type="entry name" value="GTP-bd"/>
</dbReference>
<name>M5GFQ6_DACPD</name>
<dbReference type="Gene3D" id="3.30.1360.120">
    <property type="entry name" value="Probable tRNA modification gtpase trme, domain 1"/>
    <property type="match status" value="1"/>
</dbReference>
<evidence type="ECO:0000313" key="9">
    <source>
        <dbReference type="EMBL" id="EJU06512.1"/>
    </source>
</evidence>
<evidence type="ECO:0000256" key="1">
    <source>
        <dbReference type="ARBA" id="ARBA00011043"/>
    </source>
</evidence>
<dbReference type="PANTHER" id="PTHR42714">
    <property type="entry name" value="TRNA MODIFICATION GTPASE GTPBP3"/>
    <property type="match status" value="1"/>
</dbReference>
<feature type="domain" description="GTP-binding protein TrmE N-terminal" evidence="7">
    <location>
        <begin position="33"/>
        <end position="156"/>
    </location>
</feature>
<dbReference type="HAMAP" id="MF_00379">
    <property type="entry name" value="GTPase_MnmE"/>
    <property type="match status" value="1"/>
</dbReference>
<dbReference type="RefSeq" id="XP_040633406.1">
    <property type="nucleotide sequence ID" value="XM_040774589.1"/>
</dbReference>
<gene>
    <name evidence="9" type="ORF">DACRYDRAFT_44568</name>
</gene>
<keyword evidence="10" id="KW-1185">Reference proteome</keyword>
<feature type="domain" description="MnmE helical" evidence="8">
    <location>
        <begin position="159"/>
        <end position="493"/>
    </location>
</feature>
<keyword evidence="2 5" id="KW-0819">tRNA processing</keyword>
<evidence type="ECO:0000256" key="4">
    <source>
        <dbReference type="ARBA" id="ARBA00023134"/>
    </source>
</evidence>
<evidence type="ECO:0000259" key="7">
    <source>
        <dbReference type="Pfam" id="PF10396"/>
    </source>
</evidence>
<comment type="similarity">
    <text evidence="1 5">Belongs to the TRAFAC class TrmE-Era-EngA-EngB-Septin-like GTPase superfamily. TrmE GTPase family.</text>
</comment>
<dbReference type="AlphaFoldDB" id="M5GFQ6"/>
<dbReference type="OMA" id="EFHCHGG"/>
<dbReference type="NCBIfam" id="TIGR00450">
    <property type="entry name" value="mnmE_trmE_thdF"/>
    <property type="match status" value="1"/>
</dbReference>
<dbReference type="CDD" id="cd04164">
    <property type="entry name" value="trmE"/>
    <property type="match status" value="1"/>
</dbReference>
<dbReference type="NCBIfam" id="TIGR00231">
    <property type="entry name" value="small_GTP"/>
    <property type="match status" value="1"/>
</dbReference>
<protein>
    <submittedName>
        <fullName evidence="9">p-loop containing nucleoside triphosphate hydrolase protein</fullName>
    </submittedName>
</protein>
<keyword evidence="9" id="KW-0378">Hydrolase</keyword>
<dbReference type="GO" id="GO:0002098">
    <property type="term" value="P:tRNA wobble uridine modification"/>
    <property type="evidence" value="ECO:0007669"/>
    <property type="project" value="TreeGrafter"/>
</dbReference>
<dbReference type="GO" id="GO:0030488">
    <property type="term" value="P:tRNA methylation"/>
    <property type="evidence" value="ECO:0007669"/>
    <property type="project" value="TreeGrafter"/>
</dbReference>
<feature type="domain" description="G" evidence="6">
    <location>
        <begin position="256"/>
        <end position="354"/>
    </location>
</feature>
<keyword evidence="3 5" id="KW-0547">Nucleotide-binding</keyword>
<dbReference type="InterPro" id="IPR031168">
    <property type="entry name" value="G_TrmE"/>
</dbReference>
<dbReference type="Pfam" id="PF01926">
    <property type="entry name" value="MMR_HSR1"/>
    <property type="match status" value="1"/>
</dbReference>
<evidence type="ECO:0000256" key="5">
    <source>
        <dbReference type="RuleBase" id="RU003313"/>
    </source>
</evidence>
<dbReference type="GO" id="GO:0003924">
    <property type="term" value="F:GTPase activity"/>
    <property type="evidence" value="ECO:0007669"/>
    <property type="project" value="InterPro"/>
</dbReference>
<dbReference type="InterPro" id="IPR025867">
    <property type="entry name" value="MnmE_helical"/>
</dbReference>
<keyword evidence="4 5" id="KW-0342">GTP-binding</keyword>
<dbReference type="HOGENOM" id="CLU_019624_3_1_1"/>
<dbReference type="GO" id="GO:0005739">
    <property type="term" value="C:mitochondrion"/>
    <property type="evidence" value="ECO:0007669"/>
    <property type="project" value="TreeGrafter"/>
</dbReference>
<dbReference type="Gene3D" id="3.40.50.300">
    <property type="entry name" value="P-loop containing nucleotide triphosphate hydrolases"/>
    <property type="match status" value="1"/>
</dbReference>
<dbReference type="OrthoDB" id="188276at2759"/>